<feature type="transmembrane region" description="Helical" evidence="8">
    <location>
        <begin position="22"/>
        <end position="44"/>
    </location>
</feature>
<dbReference type="GO" id="GO:0006865">
    <property type="term" value="P:amino acid transport"/>
    <property type="evidence" value="ECO:0007669"/>
    <property type="project" value="TreeGrafter"/>
</dbReference>
<evidence type="ECO:0000256" key="6">
    <source>
        <dbReference type="ARBA" id="ARBA00022989"/>
    </source>
</evidence>
<protein>
    <submittedName>
        <fullName evidence="10">Polar amino acid ABC transporter inner membrane subunit</fullName>
    </submittedName>
</protein>
<evidence type="ECO:0000256" key="5">
    <source>
        <dbReference type="ARBA" id="ARBA00022692"/>
    </source>
</evidence>
<proteinExistence type="inferred from homology"/>
<dbReference type="PROSITE" id="PS50928">
    <property type="entry name" value="ABC_TM1"/>
    <property type="match status" value="1"/>
</dbReference>
<dbReference type="Proteomes" id="UP000494110">
    <property type="component" value="Unassembled WGS sequence"/>
</dbReference>
<feature type="transmembrane region" description="Helical" evidence="8">
    <location>
        <begin position="98"/>
        <end position="114"/>
    </location>
</feature>
<keyword evidence="4" id="KW-1003">Cell membrane</keyword>
<keyword evidence="7 8" id="KW-0472">Membrane</keyword>
<dbReference type="CDD" id="cd06261">
    <property type="entry name" value="TM_PBP2"/>
    <property type="match status" value="1"/>
</dbReference>
<dbReference type="RefSeq" id="WP_175011054.1">
    <property type="nucleotide sequence ID" value="NZ_CABVQN010000003.1"/>
</dbReference>
<dbReference type="Pfam" id="PF00528">
    <property type="entry name" value="BPD_transp_1"/>
    <property type="match status" value="1"/>
</dbReference>
<evidence type="ECO:0000313" key="10">
    <source>
        <dbReference type="EMBL" id="VWC76334.1"/>
    </source>
</evidence>
<evidence type="ECO:0000313" key="11">
    <source>
        <dbReference type="Proteomes" id="UP000494110"/>
    </source>
</evidence>
<sequence length="229" mass="25223">MISFAGFFTAGNINLLVKGVCFTLLLTAASWILAAIVGTILSIIQEGGKQWARRCVAAYVAYQRNIPTLVHMLLWYFGVPALLPQGLQSWVNANNGEFILASIALGLCLGAYFCEDIRSGFRSISYGQHEAARAVGLNYLQGMRYVVLPQALRIALPALVNHSVMLFKSTSLAMALGAAELTYVVREIENETFRTFDAYFVATIVYLAISLGLMAIGETIERRYRVVPR</sequence>
<dbReference type="GO" id="GO:0022857">
    <property type="term" value="F:transmembrane transporter activity"/>
    <property type="evidence" value="ECO:0007669"/>
    <property type="project" value="InterPro"/>
</dbReference>
<evidence type="ECO:0000256" key="8">
    <source>
        <dbReference type="RuleBase" id="RU363032"/>
    </source>
</evidence>
<dbReference type="InterPro" id="IPR035906">
    <property type="entry name" value="MetI-like_sf"/>
</dbReference>
<dbReference type="PANTHER" id="PTHR30614:SF47">
    <property type="entry name" value="ABC TRANSPORTER PERMEASE"/>
    <property type="match status" value="1"/>
</dbReference>
<evidence type="ECO:0000256" key="2">
    <source>
        <dbReference type="ARBA" id="ARBA00010072"/>
    </source>
</evidence>
<dbReference type="AlphaFoldDB" id="A0A6P2UZX9"/>
<accession>A0A6P2UZX9</accession>
<gene>
    <name evidence="10" type="ORF">BLA39750_00900</name>
</gene>
<dbReference type="InterPro" id="IPR010065">
    <property type="entry name" value="AA_ABC_transptr_permease_3TM"/>
</dbReference>
<keyword evidence="5 8" id="KW-0812">Transmembrane</keyword>
<dbReference type="GO" id="GO:0043190">
    <property type="term" value="C:ATP-binding cassette (ABC) transporter complex"/>
    <property type="evidence" value="ECO:0007669"/>
    <property type="project" value="InterPro"/>
</dbReference>
<dbReference type="NCBIfam" id="TIGR01726">
    <property type="entry name" value="HEQRo_perm_3TM"/>
    <property type="match status" value="1"/>
</dbReference>
<feature type="transmembrane region" description="Helical" evidence="8">
    <location>
        <begin position="56"/>
        <end position="78"/>
    </location>
</feature>
<evidence type="ECO:0000256" key="7">
    <source>
        <dbReference type="ARBA" id="ARBA00023136"/>
    </source>
</evidence>
<dbReference type="SUPFAM" id="SSF161098">
    <property type="entry name" value="MetI-like"/>
    <property type="match status" value="1"/>
</dbReference>
<feature type="domain" description="ABC transmembrane type-1" evidence="9">
    <location>
        <begin position="20"/>
        <end position="217"/>
    </location>
</feature>
<dbReference type="InterPro" id="IPR000515">
    <property type="entry name" value="MetI-like"/>
</dbReference>
<keyword evidence="3 8" id="KW-0813">Transport</keyword>
<comment type="subcellular location">
    <subcellularLocation>
        <location evidence="1">Cell inner membrane</location>
        <topology evidence="1">Multi-pass membrane protein</topology>
    </subcellularLocation>
    <subcellularLocation>
        <location evidence="8">Cell membrane</location>
        <topology evidence="8">Multi-pass membrane protein</topology>
    </subcellularLocation>
</comment>
<name>A0A6P2UZX9_BURL3</name>
<organism evidence="10 11">
    <name type="scientific">Burkholderia lata (strain ATCC 17760 / DSM 23089 / LMG 22485 / NCIMB 9086 / R18194 / 383)</name>
    <dbReference type="NCBI Taxonomy" id="482957"/>
    <lineage>
        <taxon>Bacteria</taxon>
        <taxon>Pseudomonadati</taxon>
        <taxon>Pseudomonadota</taxon>
        <taxon>Betaproteobacteria</taxon>
        <taxon>Burkholderiales</taxon>
        <taxon>Burkholderiaceae</taxon>
        <taxon>Burkholderia</taxon>
        <taxon>Burkholderia cepacia complex</taxon>
    </lineage>
</organism>
<comment type="similarity">
    <text evidence="2">Belongs to the binding-protein-dependent transport system permease family. HisMQ subfamily.</text>
</comment>
<reference evidence="10 11" key="1">
    <citation type="submission" date="2019-09" db="EMBL/GenBank/DDBJ databases">
        <authorList>
            <person name="Depoorter E."/>
        </authorList>
    </citation>
    <scope>NUCLEOTIDE SEQUENCE [LARGE SCALE GENOMIC DNA]</scope>
    <source>
        <strain evidence="10">R-39750</strain>
    </source>
</reference>
<feature type="transmembrane region" description="Helical" evidence="8">
    <location>
        <begin position="198"/>
        <end position="216"/>
    </location>
</feature>
<evidence type="ECO:0000259" key="9">
    <source>
        <dbReference type="PROSITE" id="PS50928"/>
    </source>
</evidence>
<dbReference type="Gene3D" id="1.10.3720.10">
    <property type="entry name" value="MetI-like"/>
    <property type="match status" value="1"/>
</dbReference>
<dbReference type="EMBL" id="CABVQN010000003">
    <property type="protein sequence ID" value="VWC76334.1"/>
    <property type="molecule type" value="Genomic_DNA"/>
</dbReference>
<evidence type="ECO:0000256" key="4">
    <source>
        <dbReference type="ARBA" id="ARBA00022475"/>
    </source>
</evidence>
<evidence type="ECO:0000256" key="1">
    <source>
        <dbReference type="ARBA" id="ARBA00004429"/>
    </source>
</evidence>
<evidence type="ECO:0000256" key="3">
    <source>
        <dbReference type="ARBA" id="ARBA00022448"/>
    </source>
</evidence>
<dbReference type="PANTHER" id="PTHR30614">
    <property type="entry name" value="MEMBRANE COMPONENT OF AMINO ACID ABC TRANSPORTER"/>
    <property type="match status" value="1"/>
</dbReference>
<dbReference type="InterPro" id="IPR043429">
    <property type="entry name" value="ArtM/GltK/GlnP/TcyL/YhdX-like"/>
</dbReference>
<keyword evidence="6 8" id="KW-1133">Transmembrane helix</keyword>